<evidence type="ECO:0000313" key="2">
    <source>
        <dbReference type="Proteomes" id="UP001320706"/>
    </source>
</evidence>
<accession>A0ACC3S3U1</accession>
<gene>
    <name evidence="1" type="ORF">M8818_007014</name>
</gene>
<comment type="caution">
    <text evidence="1">The sequence shown here is derived from an EMBL/GenBank/DDBJ whole genome shotgun (WGS) entry which is preliminary data.</text>
</comment>
<reference evidence="1" key="1">
    <citation type="submission" date="2024-02" db="EMBL/GenBank/DDBJ databases">
        <title>Metagenome Assembled Genome of Zalaria obscura JY119.</title>
        <authorList>
            <person name="Vighnesh L."/>
            <person name="Jagadeeshwari U."/>
            <person name="Venkata Ramana C."/>
            <person name="Sasikala C."/>
        </authorList>
    </citation>
    <scope>NUCLEOTIDE SEQUENCE</scope>
    <source>
        <strain evidence="1">JY119</strain>
    </source>
</reference>
<sequence length="631" mass="69030">MSSSFEKSVKGGTKIKLAPPKSKYVEHILLATQSGEAGVAEVFRTLQNRLRDSTWTIVFKSLIIVHLMIKEGAEDVTLRYLSTAPKSRLAIDTFTDVQTQGQNIRRYSNYLKQRAESYRDCRVDHVRVGERRMKTLSIEKGLLRETGSIQDQIKALVKCDLLHEPENEISLMAFRLLTRDLLDLYAAMNEAVINILKHYFELSKVDAEHAIEIYKVFVKQTDLVVQYLSIARQYEHATRLEIPKIKHAPTSLAASLQEYLDDTDFDTNRRQFLAEQQGKKSTRFADSSSKPDFSSKAAQSKSATTTSKPAETTASQPAAKGPAPDLIDFFDSIEQNQTPMAQFPQQAQQQQQYQQPNMQPIPTGMPQAFPSQTGAGAVTNPYAQAQLPQQQAQQPQPLQPNFTGAGFGGYGPQPQQPQFTSAASGFPAAHQQQPQATGFSAQQQYGSPPPQIQPQPTSTNPFRQSMMFTGATMPQATGIQQPQQPQPQIQPQSTSTNPFARHSVLSNGTSNGALSPPQPQSGFPQAQAQKPIAVQPTGSTNPFAKPSSPPAQSLSPPLPGGGVGGASLQPQPTGSTNPFRQSMFINQQTGQGWQNAGQGTMGGLEGLDTIAVFPRPGQPSQGQQQGQQQWF</sequence>
<protein>
    <submittedName>
        <fullName evidence="1">Uncharacterized protein</fullName>
    </submittedName>
</protein>
<proteinExistence type="predicted"/>
<evidence type="ECO:0000313" key="1">
    <source>
        <dbReference type="EMBL" id="KAK8195863.1"/>
    </source>
</evidence>
<dbReference type="EMBL" id="JAMKPW020000042">
    <property type="protein sequence ID" value="KAK8195863.1"/>
    <property type="molecule type" value="Genomic_DNA"/>
</dbReference>
<organism evidence="1 2">
    <name type="scientific">Zalaria obscura</name>
    <dbReference type="NCBI Taxonomy" id="2024903"/>
    <lineage>
        <taxon>Eukaryota</taxon>
        <taxon>Fungi</taxon>
        <taxon>Dikarya</taxon>
        <taxon>Ascomycota</taxon>
        <taxon>Pezizomycotina</taxon>
        <taxon>Dothideomycetes</taxon>
        <taxon>Dothideomycetidae</taxon>
        <taxon>Dothideales</taxon>
        <taxon>Zalariaceae</taxon>
        <taxon>Zalaria</taxon>
    </lineage>
</organism>
<dbReference type="Proteomes" id="UP001320706">
    <property type="component" value="Unassembled WGS sequence"/>
</dbReference>
<keyword evidence="2" id="KW-1185">Reference proteome</keyword>
<name>A0ACC3S3U1_9PEZI</name>